<dbReference type="PANTHER" id="PTHR33969:SF2">
    <property type="entry name" value="SEGREGATION AND CONDENSATION PROTEIN A"/>
    <property type="match status" value="1"/>
</dbReference>
<dbReference type="Proteomes" id="UP000325286">
    <property type="component" value="Chromosome"/>
</dbReference>
<dbReference type="Gene3D" id="6.10.250.2410">
    <property type="match status" value="1"/>
</dbReference>
<dbReference type="AlphaFoldDB" id="A0A5B9R0A6"/>
<dbReference type="InterPro" id="IPR003768">
    <property type="entry name" value="ScpA"/>
</dbReference>
<gene>
    <name evidence="2" type="primary">scpA</name>
    <name evidence="2" type="ORF">UC8_16870</name>
</gene>
<dbReference type="KEGG" id="rul:UC8_16870"/>
<protein>
    <recommendedName>
        <fullName evidence="1">Segregation and condensation protein A</fullName>
    </recommendedName>
</protein>
<evidence type="ECO:0000313" key="2">
    <source>
        <dbReference type="EMBL" id="QEG39691.1"/>
    </source>
</evidence>
<dbReference type="EMBL" id="CP042914">
    <property type="protein sequence ID" value="QEG39691.1"/>
    <property type="molecule type" value="Genomic_DNA"/>
</dbReference>
<organism evidence="2 3">
    <name type="scientific">Roseimaritima ulvae</name>
    <dbReference type="NCBI Taxonomy" id="980254"/>
    <lineage>
        <taxon>Bacteria</taxon>
        <taxon>Pseudomonadati</taxon>
        <taxon>Planctomycetota</taxon>
        <taxon>Planctomycetia</taxon>
        <taxon>Pirellulales</taxon>
        <taxon>Pirellulaceae</taxon>
        <taxon>Roseimaritima</taxon>
    </lineage>
</organism>
<dbReference type="PANTHER" id="PTHR33969">
    <property type="entry name" value="SEGREGATION AND CONDENSATION PROTEIN A"/>
    <property type="match status" value="1"/>
</dbReference>
<keyword evidence="3" id="KW-1185">Reference proteome</keyword>
<dbReference type="Pfam" id="PF02616">
    <property type="entry name" value="SMC_ScpA"/>
    <property type="match status" value="1"/>
</dbReference>
<evidence type="ECO:0000313" key="3">
    <source>
        <dbReference type="Proteomes" id="UP000325286"/>
    </source>
</evidence>
<name>A0A5B9R0A6_9BACT</name>
<evidence type="ECO:0000256" key="1">
    <source>
        <dbReference type="ARBA" id="ARBA00044777"/>
    </source>
</evidence>
<proteinExistence type="predicted"/>
<sequence length="268" mass="30120">MAFRIELPAYRGPLDLLLYLVRRQELDITGLSLTRVVDQFVEYLDVLQELDLTGVGEFLDVASSLVELKSQAVLPAPPSEDDEAVVEDPQEELVQRLLEYKQVRDAASVLDEMSDRWQQRFPRMSDSLPPRQVDPGSQPIADLELWDLVSAFGRLMRESKGPPQTEVIYDDTPIHVYMQRIHEKLCTTERVALVDLLDSGMHKSALIGWFLAMLELTRHHGCAAEDDPESGDIVLIRGENFSADLNVNEVDNYDSATMAASNLPVAGR</sequence>
<dbReference type="OrthoDB" id="9811016at2"/>
<dbReference type="RefSeq" id="WP_068133368.1">
    <property type="nucleotide sequence ID" value="NZ_CP042914.1"/>
</dbReference>
<accession>A0A5B9R0A6</accession>
<reference evidence="2 3" key="1">
    <citation type="submission" date="2019-08" db="EMBL/GenBank/DDBJ databases">
        <title>Deep-cultivation of Planctomycetes and their phenomic and genomic characterization uncovers novel biology.</title>
        <authorList>
            <person name="Wiegand S."/>
            <person name="Jogler M."/>
            <person name="Boedeker C."/>
            <person name="Pinto D."/>
            <person name="Vollmers J."/>
            <person name="Rivas-Marin E."/>
            <person name="Kohn T."/>
            <person name="Peeters S.H."/>
            <person name="Heuer A."/>
            <person name="Rast P."/>
            <person name="Oberbeckmann S."/>
            <person name="Bunk B."/>
            <person name="Jeske O."/>
            <person name="Meyerdierks A."/>
            <person name="Storesund J.E."/>
            <person name="Kallscheuer N."/>
            <person name="Luecker S."/>
            <person name="Lage O.M."/>
            <person name="Pohl T."/>
            <person name="Merkel B.J."/>
            <person name="Hornburger P."/>
            <person name="Mueller R.-W."/>
            <person name="Bruemmer F."/>
            <person name="Labrenz M."/>
            <person name="Spormann A.M."/>
            <person name="Op den Camp H."/>
            <person name="Overmann J."/>
            <person name="Amann R."/>
            <person name="Jetten M.S.M."/>
            <person name="Mascher T."/>
            <person name="Medema M.H."/>
            <person name="Devos D.P."/>
            <person name="Kaster A.-K."/>
            <person name="Ovreas L."/>
            <person name="Rohde M."/>
            <person name="Galperin M.Y."/>
            <person name="Jogler C."/>
        </authorList>
    </citation>
    <scope>NUCLEOTIDE SEQUENCE [LARGE SCALE GENOMIC DNA]</scope>
    <source>
        <strain evidence="2 3">UC8</strain>
    </source>
</reference>